<feature type="domain" description="HTH hxlR-type" evidence="4">
    <location>
        <begin position="11"/>
        <end position="108"/>
    </location>
</feature>
<dbReference type="InterPro" id="IPR036388">
    <property type="entry name" value="WH-like_DNA-bd_sf"/>
</dbReference>
<gene>
    <name evidence="5" type="ORF">K7C98_19980</name>
</gene>
<accession>A0ABS7TTG0</accession>
<evidence type="ECO:0000256" key="3">
    <source>
        <dbReference type="ARBA" id="ARBA00023163"/>
    </source>
</evidence>
<keyword evidence="1" id="KW-0805">Transcription regulation</keyword>
<dbReference type="PANTHER" id="PTHR33204:SF18">
    <property type="entry name" value="TRANSCRIPTIONAL REGULATORY PROTEIN"/>
    <property type="match status" value="1"/>
</dbReference>
<dbReference type="SUPFAM" id="SSF46785">
    <property type="entry name" value="Winged helix' DNA-binding domain"/>
    <property type="match status" value="1"/>
</dbReference>
<sequence length="151" mass="17307">MRRKRLDRMECSIARALDVVGDPWTLLIVRDALLGVTRFEAFQARLQIPRATLTARLEHLCRAEILARRRYQEHPPRDEYTPTAKGRGLRPVVITLMQWGDRWAREDPPPTRLEDATTGRAIEPTLVDRVSGAPLEALAVRAVGRLVPRRR</sequence>
<reference evidence="5" key="1">
    <citation type="submission" date="2021-08" db="EMBL/GenBank/DDBJ databases">
        <authorList>
            <person name="Stevens D.C."/>
        </authorList>
    </citation>
    <scope>NUCLEOTIDE SEQUENCE</scope>
    <source>
        <strain evidence="5">DSM 53165</strain>
    </source>
</reference>
<evidence type="ECO:0000256" key="1">
    <source>
        <dbReference type="ARBA" id="ARBA00023015"/>
    </source>
</evidence>
<name>A0ABS7TTG0_9BACT</name>
<proteinExistence type="predicted"/>
<dbReference type="EMBL" id="JAIRAU010000027">
    <property type="protein sequence ID" value="MBZ5711525.1"/>
    <property type="molecule type" value="Genomic_DNA"/>
</dbReference>
<keyword evidence="2" id="KW-0238">DNA-binding</keyword>
<keyword evidence="3" id="KW-0804">Transcription</keyword>
<dbReference type="InterPro" id="IPR002577">
    <property type="entry name" value="HTH_HxlR"/>
</dbReference>
<evidence type="ECO:0000259" key="4">
    <source>
        <dbReference type="PROSITE" id="PS51118"/>
    </source>
</evidence>
<evidence type="ECO:0000256" key="2">
    <source>
        <dbReference type="ARBA" id="ARBA00023125"/>
    </source>
</evidence>
<evidence type="ECO:0000313" key="5">
    <source>
        <dbReference type="EMBL" id="MBZ5711525.1"/>
    </source>
</evidence>
<dbReference type="Pfam" id="PF01638">
    <property type="entry name" value="HxlR"/>
    <property type="match status" value="1"/>
</dbReference>
<organism evidence="5 6">
    <name type="scientific">Nannocystis pusilla</name>
    <dbReference type="NCBI Taxonomy" id="889268"/>
    <lineage>
        <taxon>Bacteria</taxon>
        <taxon>Pseudomonadati</taxon>
        <taxon>Myxococcota</taxon>
        <taxon>Polyangia</taxon>
        <taxon>Nannocystales</taxon>
        <taxon>Nannocystaceae</taxon>
        <taxon>Nannocystis</taxon>
    </lineage>
</organism>
<dbReference type="PANTHER" id="PTHR33204">
    <property type="entry name" value="TRANSCRIPTIONAL REGULATOR, MARR FAMILY"/>
    <property type="match status" value="1"/>
</dbReference>
<dbReference type="RefSeq" id="WP_224193287.1">
    <property type="nucleotide sequence ID" value="NZ_JAIRAU010000027.1"/>
</dbReference>
<dbReference type="InterPro" id="IPR036390">
    <property type="entry name" value="WH_DNA-bd_sf"/>
</dbReference>
<dbReference type="Gene3D" id="1.10.10.10">
    <property type="entry name" value="Winged helix-like DNA-binding domain superfamily/Winged helix DNA-binding domain"/>
    <property type="match status" value="1"/>
</dbReference>
<protein>
    <submittedName>
        <fullName evidence="5">Helix-turn-helix transcriptional regulator</fullName>
    </submittedName>
</protein>
<comment type="caution">
    <text evidence="5">The sequence shown here is derived from an EMBL/GenBank/DDBJ whole genome shotgun (WGS) entry which is preliminary data.</text>
</comment>
<evidence type="ECO:0000313" key="6">
    <source>
        <dbReference type="Proteomes" id="UP001139031"/>
    </source>
</evidence>
<dbReference type="PROSITE" id="PS51118">
    <property type="entry name" value="HTH_HXLR"/>
    <property type="match status" value="1"/>
</dbReference>
<keyword evidence="6" id="KW-1185">Reference proteome</keyword>
<dbReference type="Proteomes" id="UP001139031">
    <property type="component" value="Unassembled WGS sequence"/>
</dbReference>